<dbReference type="Pfam" id="PF22817">
    <property type="entry name" value="ApeP-like"/>
    <property type="match status" value="1"/>
</dbReference>
<comment type="caution">
    <text evidence="2">The sequence shown here is derived from an EMBL/GenBank/DDBJ whole genome shotgun (WGS) entry which is preliminary data.</text>
</comment>
<feature type="region of interest" description="Disordered" evidence="1">
    <location>
        <begin position="144"/>
        <end position="165"/>
    </location>
</feature>
<proteinExistence type="predicted"/>
<sequence length="165" mass="17649">MSAGRNDGPWPPHAMDAWVPHRGAMSLLDAVEHCDEERIEARLRVPAGGPFEGADGVPAWVGIEYMAQAIAAWSGARARTAGGSPRIGYLLGSRRYEAMVPAFEAGTELRVFAQCELTGENGLGVFDCRIEQAGRVVASGRLNVFEPPQDSGEGSTQNGPREGQR</sequence>
<keyword evidence="3" id="KW-1185">Reference proteome</keyword>
<protein>
    <submittedName>
        <fullName evidence="2">Hotdog family protein</fullName>
    </submittedName>
</protein>
<dbReference type="InterPro" id="IPR016776">
    <property type="entry name" value="ApeP-like_dehydratase"/>
</dbReference>
<dbReference type="Gene3D" id="3.10.129.10">
    <property type="entry name" value="Hotdog Thioesterase"/>
    <property type="match status" value="1"/>
</dbReference>
<dbReference type="AlphaFoldDB" id="A0A9X2BXC3"/>
<dbReference type="CDD" id="cd01289">
    <property type="entry name" value="FabA_like"/>
    <property type="match status" value="1"/>
</dbReference>
<dbReference type="Proteomes" id="UP001139353">
    <property type="component" value="Unassembled WGS sequence"/>
</dbReference>
<evidence type="ECO:0000313" key="2">
    <source>
        <dbReference type="EMBL" id="MCK9684287.1"/>
    </source>
</evidence>
<dbReference type="PIRSF" id="PIRSF020565">
    <property type="entry name" value="3Ho_Ac_ACP_DH_prd"/>
    <property type="match status" value="1"/>
</dbReference>
<dbReference type="RefSeq" id="WP_275680321.1">
    <property type="nucleotide sequence ID" value="NZ_JAJLJH010000001.1"/>
</dbReference>
<name>A0A9X2BXC3_9BURK</name>
<dbReference type="SUPFAM" id="SSF54637">
    <property type="entry name" value="Thioesterase/thiol ester dehydrase-isomerase"/>
    <property type="match status" value="1"/>
</dbReference>
<reference evidence="2" key="1">
    <citation type="submission" date="2021-11" db="EMBL/GenBank/DDBJ databases">
        <title>BS-T2-15 a new species belonging to the Comamonadaceae family isolated from the soil of a French oak forest.</title>
        <authorList>
            <person name="Mieszkin S."/>
            <person name="Alain K."/>
        </authorList>
    </citation>
    <scope>NUCLEOTIDE SEQUENCE</scope>
    <source>
        <strain evidence="2">BS-T2-15</strain>
    </source>
</reference>
<dbReference type="EMBL" id="JAJLJH010000001">
    <property type="protein sequence ID" value="MCK9684287.1"/>
    <property type="molecule type" value="Genomic_DNA"/>
</dbReference>
<gene>
    <name evidence="2" type="ORF">LPC04_01050</name>
</gene>
<organism evidence="2 3">
    <name type="scientific">Scleromatobacter humisilvae</name>
    <dbReference type="NCBI Taxonomy" id="2897159"/>
    <lineage>
        <taxon>Bacteria</taxon>
        <taxon>Pseudomonadati</taxon>
        <taxon>Pseudomonadota</taxon>
        <taxon>Betaproteobacteria</taxon>
        <taxon>Burkholderiales</taxon>
        <taxon>Sphaerotilaceae</taxon>
        <taxon>Scleromatobacter</taxon>
    </lineage>
</organism>
<dbReference type="InterPro" id="IPR029069">
    <property type="entry name" value="HotDog_dom_sf"/>
</dbReference>
<evidence type="ECO:0000313" key="3">
    <source>
        <dbReference type="Proteomes" id="UP001139353"/>
    </source>
</evidence>
<evidence type="ECO:0000256" key="1">
    <source>
        <dbReference type="SAM" id="MobiDB-lite"/>
    </source>
</evidence>
<accession>A0A9X2BXC3</accession>